<sequence length="99" mass="10887">MGYEPAAAPTAYRIRLTNAPMVDTGRGCTEHPSLNCPRVRSMVAGELLYDIACQQPGDQYGRTNWWALGYGPVHTYGFVPVDLLDTPEHRLPGIPRCVG</sequence>
<accession>A0ABU7X5B4</accession>
<evidence type="ECO:0008006" key="3">
    <source>
        <dbReference type="Google" id="ProtNLM"/>
    </source>
</evidence>
<comment type="caution">
    <text evidence="1">The sequence shown here is derived from an EMBL/GenBank/DDBJ whole genome shotgun (WGS) entry which is preliminary data.</text>
</comment>
<dbReference type="Proteomes" id="UP001348265">
    <property type="component" value="Unassembled WGS sequence"/>
</dbReference>
<dbReference type="RefSeq" id="WP_331789855.1">
    <property type="nucleotide sequence ID" value="NZ_JAVFKM010000034.1"/>
</dbReference>
<evidence type="ECO:0000313" key="2">
    <source>
        <dbReference type="Proteomes" id="UP001348265"/>
    </source>
</evidence>
<organism evidence="1 2">
    <name type="scientific">Streptomyces chrestomyceticus</name>
    <dbReference type="NCBI Taxonomy" id="68185"/>
    <lineage>
        <taxon>Bacteria</taxon>
        <taxon>Bacillati</taxon>
        <taxon>Actinomycetota</taxon>
        <taxon>Actinomycetes</taxon>
        <taxon>Kitasatosporales</taxon>
        <taxon>Streptomycetaceae</taxon>
        <taxon>Streptomyces</taxon>
    </lineage>
</organism>
<name>A0ABU7X5B4_9ACTN</name>
<keyword evidence="2" id="KW-1185">Reference proteome</keyword>
<evidence type="ECO:0000313" key="1">
    <source>
        <dbReference type="EMBL" id="MEF3118945.1"/>
    </source>
</evidence>
<gene>
    <name evidence="1" type="ORF">RB636_37940</name>
</gene>
<protein>
    <recommendedName>
        <fullName evidence="3">SH3 domain-containing protein</fullName>
    </recommendedName>
</protein>
<reference evidence="1 2" key="1">
    <citation type="submission" date="2023-08" db="EMBL/GenBank/DDBJ databases">
        <authorList>
            <person name="Sharma P."/>
            <person name="Verma V."/>
            <person name="Mohan M.K."/>
            <person name="Dubey A.K."/>
        </authorList>
    </citation>
    <scope>NUCLEOTIDE SEQUENCE [LARGE SCALE GENOMIC DNA]</scope>
    <source>
        <strain evidence="1 2">ADP4</strain>
    </source>
</reference>
<proteinExistence type="predicted"/>
<dbReference type="EMBL" id="JAVFKM010000034">
    <property type="protein sequence ID" value="MEF3118945.1"/>
    <property type="molecule type" value="Genomic_DNA"/>
</dbReference>